<proteinExistence type="predicted"/>
<dbReference type="EMBL" id="AF474982">
    <property type="protein sequence ID" value="AAL85699.1"/>
    <property type="molecule type" value="Genomic_DNA"/>
</dbReference>
<evidence type="ECO:0000256" key="1">
    <source>
        <dbReference type="SAM" id="MobiDB-lite"/>
    </source>
</evidence>
<evidence type="ECO:0000313" key="2">
    <source>
        <dbReference type="EMBL" id="AAL85699.1"/>
    </source>
</evidence>
<sequence length="101" mass="10891">MDKDTETKFASAGTEEREGDDPGVPRRGSPLRAAAHTTTHTTSGRRRNPDMAEDARPLWPQLRGGGGEVRAVAQAQIEVSAVAHAEEEIGEKNNLRRGSLC</sequence>
<feature type="compositionally biased region" description="Basic and acidic residues" evidence="1">
    <location>
        <begin position="47"/>
        <end position="56"/>
    </location>
</feature>
<protein>
    <submittedName>
        <fullName evidence="2">Uncharacterized protein</fullName>
    </submittedName>
</protein>
<name>Q8S3W7_HORVV</name>
<dbReference type="AlphaFoldDB" id="Q8S3W7"/>
<reference evidence="2" key="1">
    <citation type="journal article" date="2002" name="Funct. Integr. Genomics">
        <title>Genomic sequencing reveals gene content, genomic organization, and recombination relationships in barley.</title>
        <authorList>
            <person name="Rostoks N."/>
            <person name="Park Y.-J."/>
            <person name="Ramakrishna W."/>
            <person name="Ma J."/>
            <person name="Druka A."/>
            <person name="Shiloff B.A."/>
            <person name="SanMiguel P.J."/>
            <person name="Jiang Z."/>
            <person name="Brueggeman R."/>
            <person name="Sandhu D."/>
            <person name="Gill K."/>
            <person name="Bennetzen J.L."/>
            <person name="Kleinhofs A."/>
        </authorList>
    </citation>
    <scope>NUCLEOTIDE SEQUENCE</scope>
</reference>
<feature type="region of interest" description="Disordered" evidence="1">
    <location>
        <begin position="1"/>
        <end position="63"/>
    </location>
</feature>
<accession>Q8S3W7</accession>
<organism evidence="2">
    <name type="scientific">Hordeum vulgare subsp. vulgare</name>
    <name type="common">Domesticated barley</name>
    <dbReference type="NCBI Taxonomy" id="112509"/>
    <lineage>
        <taxon>Eukaryota</taxon>
        <taxon>Viridiplantae</taxon>
        <taxon>Streptophyta</taxon>
        <taxon>Embryophyta</taxon>
        <taxon>Tracheophyta</taxon>
        <taxon>Spermatophyta</taxon>
        <taxon>Magnoliopsida</taxon>
        <taxon>Liliopsida</taxon>
        <taxon>Poales</taxon>
        <taxon>Poaceae</taxon>
        <taxon>BOP clade</taxon>
        <taxon>Pooideae</taxon>
        <taxon>Triticodae</taxon>
        <taxon>Triticeae</taxon>
        <taxon>Hordeinae</taxon>
        <taxon>Hordeum</taxon>
    </lineage>
</organism>
<feature type="compositionally biased region" description="Low complexity" evidence="1">
    <location>
        <begin position="33"/>
        <end position="42"/>
    </location>
</feature>